<dbReference type="Gene3D" id="1.10.340.70">
    <property type="match status" value="1"/>
</dbReference>
<dbReference type="Pfam" id="PF05380">
    <property type="entry name" value="Peptidase_A17"/>
    <property type="match status" value="1"/>
</dbReference>
<evidence type="ECO:0000313" key="4">
    <source>
        <dbReference type="Proteomes" id="UP000499080"/>
    </source>
</evidence>
<feature type="domain" description="Integrase catalytic" evidence="2">
    <location>
        <begin position="1236"/>
        <end position="1426"/>
    </location>
</feature>
<feature type="compositionally biased region" description="Basic residues" evidence="1">
    <location>
        <begin position="150"/>
        <end position="161"/>
    </location>
</feature>
<dbReference type="InterPro" id="IPR001584">
    <property type="entry name" value="Integrase_cat-core"/>
</dbReference>
<feature type="region of interest" description="Disordered" evidence="1">
    <location>
        <begin position="1559"/>
        <end position="1581"/>
    </location>
</feature>
<dbReference type="InterPro" id="IPR021109">
    <property type="entry name" value="Peptidase_aspartic_dom_sf"/>
</dbReference>
<dbReference type="InterPro" id="IPR000477">
    <property type="entry name" value="RT_dom"/>
</dbReference>
<dbReference type="Pfam" id="PF03564">
    <property type="entry name" value="DUF1759"/>
    <property type="match status" value="1"/>
</dbReference>
<feature type="non-terminal residue" evidence="3">
    <location>
        <position position="1"/>
    </location>
</feature>
<name>A0A4Y2TL71_ARAVE</name>
<dbReference type="Gene3D" id="2.40.70.10">
    <property type="entry name" value="Acid Proteases"/>
    <property type="match status" value="1"/>
</dbReference>
<protein>
    <recommendedName>
        <fullName evidence="2">Integrase catalytic domain-containing protein</fullName>
    </recommendedName>
</protein>
<feature type="compositionally biased region" description="Basic and acidic residues" evidence="1">
    <location>
        <begin position="1563"/>
        <end position="1574"/>
    </location>
</feature>
<comment type="caution">
    <text evidence="3">The sequence shown here is derived from an EMBL/GenBank/DDBJ whole genome shotgun (WGS) entry which is preliminary data.</text>
</comment>
<dbReference type="InterPro" id="IPR043128">
    <property type="entry name" value="Rev_trsase/Diguanyl_cyclase"/>
</dbReference>
<organism evidence="3 4">
    <name type="scientific">Araneus ventricosus</name>
    <name type="common">Orbweaver spider</name>
    <name type="synonym">Epeira ventricosa</name>
    <dbReference type="NCBI Taxonomy" id="182803"/>
    <lineage>
        <taxon>Eukaryota</taxon>
        <taxon>Metazoa</taxon>
        <taxon>Ecdysozoa</taxon>
        <taxon>Arthropoda</taxon>
        <taxon>Chelicerata</taxon>
        <taxon>Arachnida</taxon>
        <taxon>Araneae</taxon>
        <taxon>Araneomorphae</taxon>
        <taxon>Entelegynae</taxon>
        <taxon>Araneoidea</taxon>
        <taxon>Araneidae</taxon>
        <taxon>Araneus</taxon>
    </lineage>
</organism>
<keyword evidence="4" id="KW-1185">Reference proteome</keyword>
<dbReference type="InterPro" id="IPR040676">
    <property type="entry name" value="DUF5641"/>
</dbReference>
<dbReference type="InterPro" id="IPR008042">
    <property type="entry name" value="Retrotrans_Pao"/>
</dbReference>
<evidence type="ECO:0000259" key="2">
    <source>
        <dbReference type="PROSITE" id="PS50994"/>
    </source>
</evidence>
<dbReference type="InterPro" id="IPR012337">
    <property type="entry name" value="RNaseH-like_sf"/>
</dbReference>
<dbReference type="InterPro" id="IPR005312">
    <property type="entry name" value="DUF1759"/>
</dbReference>
<proteinExistence type="predicted"/>
<dbReference type="Proteomes" id="UP000499080">
    <property type="component" value="Unassembled WGS sequence"/>
</dbReference>
<dbReference type="EMBL" id="BGPR01029303">
    <property type="protein sequence ID" value="GBO01012.1"/>
    <property type="molecule type" value="Genomic_DNA"/>
</dbReference>
<dbReference type="Gene3D" id="3.30.70.270">
    <property type="match status" value="1"/>
</dbReference>
<gene>
    <name evidence="3" type="ORF">AVEN_170258_1</name>
</gene>
<dbReference type="Gene3D" id="3.10.10.10">
    <property type="entry name" value="HIV Type 1 Reverse Transcriptase, subunit A, domain 1"/>
    <property type="match status" value="1"/>
</dbReference>
<dbReference type="Pfam" id="PF00078">
    <property type="entry name" value="RVT_1"/>
    <property type="match status" value="1"/>
</dbReference>
<feature type="compositionally biased region" description="Polar residues" evidence="1">
    <location>
        <begin position="162"/>
        <end position="174"/>
    </location>
</feature>
<dbReference type="Gene3D" id="3.30.420.10">
    <property type="entry name" value="Ribonuclease H-like superfamily/Ribonuclease H"/>
    <property type="match status" value="1"/>
</dbReference>
<evidence type="ECO:0000313" key="3">
    <source>
        <dbReference type="EMBL" id="GBO01012.1"/>
    </source>
</evidence>
<evidence type="ECO:0000256" key="1">
    <source>
        <dbReference type="SAM" id="MobiDB-lite"/>
    </source>
</evidence>
<dbReference type="GO" id="GO:0042575">
    <property type="term" value="C:DNA polymerase complex"/>
    <property type="evidence" value="ECO:0007669"/>
    <property type="project" value="UniProtKB-ARBA"/>
</dbReference>
<dbReference type="PANTHER" id="PTHR47331">
    <property type="entry name" value="PHD-TYPE DOMAIN-CONTAINING PROTEIN"/>
    <property type="match status" value="1"/>
</dbReference>
<dbReference type="GO" id="GO:0003676">
    <property type="term" value="F:nucleic acid binding"/>
    <property type="evidence" value="ECO:0007669"/>
    <property type="project" value="InterPro"/>
</dbReference>
<dbReference type="PROSITE" id="PS50994">
    <property type="entry name" value="INTEGRASE"/>
    <property type="match status" value="1"/>
</dbReference>
<dbReference type="GO" id="GO:0071897">
    <property type="term" value="P:DNA biosynthetic process"/>
    <property type="evidence" value="ECO:0007669"/>
    <property type="project" value="UniProtKB-ARBA"/>
</dbReference>
<dbReference type="PANTHER" id="PTHR47331:SF1">
    <property type="entry name" value="GAG-LIKE PROTEIN"/>
    <property type="match status" value="1"/>
</dbReference>
<sequence length="1593" mass="183934">LVESFPPSGKNYEEAVKCLKQRFGRDDLLIEVYIRDLLSVVINNANPQGQKYSVVKLYDTLEGQLRSLKSLSVAKDNFSAILLYPLVESCLPSDLLKVFERTQSELITTETTGSDRLTHLLSFLKKEIESEQKLIIARSSFELDNNNKKPITHHSREKRNRPSASDLFNGSKRNTLPVDSKNSECAFCDKSHTSQNCWFAKSLTYEKKKEILLNRGICFRCLNSKPRHIARFCKQQVNCSKCNGQHLSIMCKMNDKYPANKNKEKSSEEKIVTDSSLTNKTSIRQVYLQTLVVKIRENSRTRFIRVLFDTGSQRSYISKYAAESMKYEVISEESVLHSLFGGVEKAECHKKYLVHLSNVDNSYHCNFEVLDQEVICSDISRVKLSPYVKELKSNKIFLTDVVHAYDDQLLYQSSPLEIHLLIGADVAGKLFTGGIEELSSGLVCVGTKLGWTLMGKTNEIEKRDSTNTVLSCHVNDAIISDLWRLDSLGICDPSEKKTREELEQSAKEHFFRTVTRNEEGRYQVRLPWVEGHPPLTNCKDISEKRLVNCIKSLKKLGKIEEYETVFKDWLDQGIIEEVDSSEPEHYLPHRPVFKENSTTKVRPVFDGSARDKNSPSINDCLEKGPNLVELIPSVLNRFRIGKYGVIADIEKAFLQIELHEHDRPYLKFLWWQDGQKEQLRIFQHRRVVFGITSSPFLLEATLEFHLNNAPDYKETAQKLLKSFYVDNCVHSVDSEEELMKFIHESQEILSPARFNLRGWEYTPFEKNESDLTETKTVSVLGLKWEIENDTLSIDLRDLDPIAEDQPVTKRIILSTVHKIFDPIGFTCPATLMPKLLLQECWKLKLSWDTDLPSWMTKKFVKWKEQLKFLNDISIPRCLDKNEGDRNITLHVFCDASEKAYAACIFLRNEGDDSTDCQLIQARARVAPLKSVSVSRLELLACNIGARLCQSVKESLGMEEVATRYWSDSSNALYWIKKNENWATFVFNRVKEIRHLSDPDDWNHISGQLNPADLPSRGCSFQNLAKSNWWLGPPWLKNPPEYWPKSNIFPDEEIVNAEKRKTVVSVTNTEKEDKIYDIFSSYPKLLMVVSWVYRFIDNCRVKKNFRKLGSITVEERNRTEISLIKIAQRESFTGPQDKRLQKLQILEDENGLFRIKTRLSLKDDLKNFKFPIVLPSEHSIVEKLVRWKHCSLGHAGVQIVMTNLREEFWILKYRKTVRKVVKNCVICKRFDARPIETPTAPLPVDRLRASSVFEITGVDFAGPLYLKGNQKSWIVIYTCAVFRAIHLELTTSLSTESFLQSFRRYVARRGRPSVVYSDNGTNLVGANNLIKRINWETVAKYSTVNKIDWKFIPPSAPWWGGFWERLIGMVKRIIRKVLGQTSLNFEELNTVLCDCESVINGRPLTYVSDDTSDLEPLTPSMFLQEVREIGIPDLDLLDNKSLNKRFDYRQRLRQDLRKRFRSEYLGQLRQYERKIRSSPSINIGDIVLISSDNMKRMDWPLGKVIEVFTSPDGNIRLVKLKTRSGEILRPTLRLYPLEVGEHQKELFQKCEPPVKTFTCDDSSAAERDSLDKAEPNEPTSRYGRRLKRVKRLVL</sequence>
<accession>A0A4Y2TL71</accession>
<dbReference type="GO" id="GO:0015074">
    <property type="term" value="P:DNA integration"/>
    <property type="evidence" value="ECO:0007669"/>
    <property type="project" value="InterPro"/>
</dbReference>
<reference evidence="3 4" key="1">
    <citation type="journal article" date="2019" name="Sci. Rep.">
        <title>Orb-weaving spider Araneus ventricosus genome elucidates the spidroin gene catalogue.</title>
        <authorList>
            <person name="Kono N."/>
            <person name="Nakamura H."/>
            <person name="Ohtoshi R."/>
            <person name="Moran D.A.P."/>
            <person name="Shinohara A."/>
            <person name="Yoshida Y."/>
            <person name="Fujiwara M."/>
            <person name="Mori M."/>
            <person name="Tomita M."/>
            <person name="Arakawa K."/>
        </authorList>
    </citation>
    <scope>NUCLEOTIDE SEQUENCE [LARGE SCALE GENOMIC DNA]</scope>
</reference>
<dbReference type="InterPro" id="IPR043502">
    <property type="entry name" value="DNA/RNA_pol_sf"/>
</dbReference>
<dbReference type="InterPro" id="IPR041588">
    <property type="entry name" value="Integrase_H2C2"/>
</dbReference>
<dbReference type="OrthoDB" id="6436262at2759"/>
<dbReference type="Pfam" id="PF18701">
    <property type="entry name" value="DUF5641"/>
    <property type="match status" value="1"/>
</dbReference>
<dbReference type="Pfam" id="PF17921">
    <property type="entry name" value="Integrase_H2C2"/>
    <property type="match status" value="1"/>
</dbReference>
<dbReference type="InterPro" id="IPR036397">
    <property type="entry name" value="RNaseH_sf"/>
</dbReference>
<dbReference type="SUPFAM" id="SSF53098">
    <property type="entry name" value="Ribonuclease H-like"/>
    <property type="match status" value="1"/>
</dbReference>
<feature type="region of interest" description="Disordered" evidence="1">
    <location>
        <begin position="146"/>
        <end position="175"/>
    </location>
</feature>
<dbReference type="SUPFAM" id="SSF56672">
    <property type="entry name" value="DNA/RNA polymerases"/>
    <property type="match status" value="1"/>
</dbReference>